<evidence type="ECO:0000259" key="1">
    <source>
        <dbReference type="Pfam" id="PF24477"/>
    </source>
</evidence>
<keyword evidence="3" id="KW-1185">Reference proteome</keyword>
<dbReference type="PANTHER" id="PTHR13457:SF1">
    <property type="entry name" value="HEAT REPEAT-CONTAINING PROTEIN 1"/>
    <property type="match status" value="1"/>
</dbReference>
<dbReference type="EMBL" id="JBFOLJ010000003">
    <property type="protein sequence ID" value="KAL2550104.1"/>
    <property type="molecule type" value="Genomic_DNA"/>
</dbReference>
<organism evidence="2 3">
    <name type="scientific">Forsythia ovata</name>
    <dbReference type="NCBI Taxonomy" id="205694"/>
    <lineage>
        <taxon>Eukaryota</taxon>
        <taxon>Viridiplantae</taxon>
        <taxon>Streptophyta</taxon>
        <taxon>Embryophyta</taxon>
        <taxon>Tracheophyta</taxon>
        <taxon>Spermatophyta</taxon>
        <taxon>Magnoliopsida</taxon>
        <taxon>eudicotyledons</taxon>
        <taxon>Gunneridae</taxon>
        <taxon>Pentapetalae</taxon>
        <taxon>asterids</taxon>
        <taxon>lamiids</taxon>
        <taxon>Lamiales</taxon>
        <taxon>Oleaceae</taxon>
        <taxon>Forsythieae</taxon>
        <taxon>Forsythia</taxon>
    </lineage>
</organism>
<feature type="domain" description="At3g06530-like ARM-repeats" evidence="1">
    <location>
        <begin position="2"/>
        <end position="185"/>
    </location>
</feature>
<dbReference type="Proteomes" id="UP001604277">
    <property type="component" value="Unassembled WGS sequence"/>
</dbReference>
<dbReference type="AlphaFoldDB" id="A0ABD1WK92"/>
<dbReference type="InterPro" id="IPR056384">
    <property type="entry name" value="ARM_At3g06530"/>
</dbReference>
<comment type="caution">
    <text evidence="2">The sequence shown here is derived from an EMBL/GenBank/DDBJ whole genome shotgun (WGS) entry which is preliminary data.</text>
</comment>
<dbReference type="InterPro" id="IPR016024">
    <property type="entry name" value="ARM-type_fold"/>
</dbReference>
<gene>
    <name evidence="2" type="ORF">Fot_11634</name>
</gene>
<name>A0ABD1WK92_9LAMI</name>
<dbReference type="SUPFAM" id="SSF48371">
    <property type="entry name" value="ARM repeat"/>
    <property type="match status" value="1"/>
</dbReference>
<sequence>MQKLEPGRISSVNMENISRLAETFLLNPEEYMPWLGKCCNAQMQSKTLFFSILLQSLRQSEMDFGQFSVLFDYCFPILRKEWEMLVSLEISSEQSNKRILEEDCIRILEHLSDTNIKFLNMEILTCLFWRLLEAFIATAPEDTSLDKKGKWVCMLQDLFFFFASNTKDIFKKHVEYLVTKCKISPSQMMLKLFTEEGVPSAVQAESLRSFSNLCSQTDEGSSLQLLAEFPAILVPLSSDNQNVRVAAMSCIEELSKVWSRISDSRSNSGNDRVWLHFLGELLELMVQQKKLILSDRNLLASFFTSLLSSSAHSLLVQQAIGNRFDQSTKDEILVFMLNHALGLSAYAKLKILSLLKGLGSKIVCVTGVRSLLNDLLKRRHQYHIGNNRACDKLSKIEVDILCLLIESCTRHTSSYGRHDFEDSISKALQLNGIYTEDSAVVEPCVSALRNLSTSLYGDMKTETQELIFQNLVILFRSAIGDIQNAAREALLRIDINSAMVGRNLVPSNNSILLLSSLLDVLLLKKNIENRASLLGPLFKLLRMIFMNNEWLHKTADQDTAHVTSSGAPQTFSDTAAYIQQTLLSTIEDISASLVNDIPRKDDIVNNFDLELLVNCARSASDAITRNHVFSLLTTSYKNYT</sequence>
<reference evidence="3" key="1">
    <citation type="submission" date="2024-07" db="EMBL/GenBank/DDBJ databases">
        <title>Two chromosome-level genome assemblies of Korean endemic species Abeliophyllum distichum and Forsythia ovata (Oleaceae).</title>
        <authorList>
            <person name="Jang H."/>
        </authorList>
    </citation>
    <scope>NUCLEOTIDE SEQUENCE [LARGE SCALE GENOMIC DNA]</scope>
</reference>
<evidence type="ECO:0000313" key="3">
    <source>
        <dbReference type="Proteomes" id="UP001604277"/>
    </source>
</evidence>
<dbReference type="InterPro" id="IPR040191">
    <property type="entry name" value="UTP10"/>
</dbReference>
<evidence type="ECO:0000313" key="2">
    <source>
        <dbReference type="EMBL" id="KAL2550104.1"/>
    </source>
</evidence>
<dbReference type="Pfam" id="PF24477">
    <property type="entry name" value="ARM_At3g06530"/>
    <property type="match status" value="1"/>
</dbReference>
<accession>A0ABD1WK92</accession>
<proteinExistence type="predicted"/>
<dbReference type="PANTHER" id="PTHR13457">
    <property type="entry name" value="BAP28"/>
    <property type="match status" value="1"/>
</dbReference>
<protein>
    <recommendedName>
        <fullName evidence="1">At3g06530-like ARM-repeats domain-containing protein</fullName>
    </recommendedName>
</protein>